<dbReference type="Proteomes" id="UP000005010">
    <property type="component" value="Chromosome"/>
</dbReference>
<dbReference type="Pfam" id="PF02739">
    <property type="entry name" value="5_3_exonuc_N"/>
    <property type="match status" value="1"/>
</dbReference>
<accession>I0EM42</accession>
<dbReference type="PANTHER" id="PTHR42646:SF2">
    <property type="entry name" value="5'-3' EXONUCLEASE FAMILY PROTEIN"/>
    <property type="match status" value="1"/>
</dbReference>
<dbReference type="InterPro" id="IPR029060">
    <property type="entry name" value="PIN-like_dom_sf"/>
</dbReference>
<keyword evidence="1" id="KW-0540">Nuclease</keyword>
<dbReference type="EMBL" id="CP003479">
    <property type="protein sequence ID" value="AFI04011.1"/>
    <property type="molecule type" value="Genomic_DNA"/>
</dbReference>
<dbReference type="InterPro" id="IPR002421">
    <property type="entry name" value="5-3_exonuclease"/>
</dbReference>
<dbReference type="PATRIC" id="fig|182217.3.peg.783"/>
<sequence length="294" mass="34380">MTIKQALRKKKCPKQSQPKTLLLDIDCVIPNIVRRLLSKKSLPKKFASSSLEEVGIVFLTTQILSIMRKTNCSKTLFFITRGRESFRYQLCDYYKKKRRKFDDEFRALLKALKIALIEKYPLKKGAKIQGEHCFEYEADDMISYYKKRNPNHYVIASMDKDVLYSNGGSHFNLKTETFFNVSKKEACFFAYYQCVVGDKGDNIRGVRGIGEINYKDFLNDQAKEPELWEQTIQAFKNKEKLSDEEAKEKALLNMRLVNMHQMIQHGVIKLWEPEFKCPKKIPFNKTKKPKPSLS</sequence>
<reference evidence="5" key="1">
    <citation type="submission" date="2012-04" db="EMBL/GenBank/DDBJ databases">
        <title>Complete genome sequence of Helicobacter cetorum strain MIT 00-7128.</title>
        <authorList>
            <person name="Kersulyte D."/>
            <person name="Berg D.E."/>
        </authorList>
    </citation>
    <scope>NUCLEOTIDE SEQUENCE [LARGE SCALE GENOMIC DNA]</scope>
    <source>
        <strain evidence="5">MIT 00-7128</strain>
    </source>
</reference>
<keyword evidence="5" id="KW-1185">Reference proteome</keyword>
<evidence type="ECO:0000313" key="5">
    <source>
        <dbReference type="Proteomes" id="UP000005010"/>
    </source>
</evidence>
<dbReference type="InterPro" id="IPR020046">
    <property type="entry name" value="5-3_exonucl_a-hlix_arch_N"/>
</dbReference>
<dbReference type="NCBIfam" id="NF011544">
    <property type="entry name" value="PRK14976.1-1"/>
    <property type="match status" value="1"/>
</dbReference>
<dbReference type="KEGG" id="hce:HCW_03660"/>
<keyword evidence="4" id="KW-0269">Exonuclease</keyword>
<keyword evidence="2" id="KW-0378">Hydrolase</keyword>
<dbReference type="eggNOG" id="COG0258">
    <property type="taxonomic scope" value="Bacteria"/>
</dbReference>
<dbReference type="SUPFAM" id="SSF88723">
    <property type="entry name" value="PIN domain-like"/>
    <property type="match status" value="1"/>
</dbReference>
<dbReference type="RefSeq" id="WP_014660881.1">
    <property type="nucleotide sequence ID" value="NC_017737.1"/>
</dbReference>
<proteinExistence type="predicted"/>
<dbReference type="GO" id="GO:0003677">
    <property type="term" value="F:DNA binding"/>
    <property type="evidence" value="ECO:0007669"/>
    <property type="project" value="InterPro"/>
</dbReference>
<dbReference type="SMART" id="SM00475">
    <property type="entry name" value="53EXOc"/>
    <property type="match status" value="1"/>
</dbReference>
<dbReference type="InterPro" id="IPR038969">
    <property type="entry name" value="FEN"/>
</dbReference>
<dbReference type="HOGENOM" id="CLU_094164_0_0_7"/>
<dbReference type="Gene3D" id="3.40.50.1010">
    <property type="entry name" value="5'-nuclease"/>
    <property type="match status" value="1"/>
</dbReference>
<dbReference type="AlphaFoldDB" id="I0EM42"/>
<dbReference type="STRING" id="182217.HCW_03660"/>
<protein>
    <submittedName>
        <fullName evidence="4">5'-3' exonuclease</fullName>
    </submittedName>
</protein>
<dbReference type="SMART" id="SM00279">
    <property type="entry name" value="HhH2"/>
    <property type="match status" value="1"/>
</dbReference>
<dbReference type="InterPro" id="IPR036279">
    <property type="entry name" value="5-3_exonuclease_C_sf"/>
</dbReference>
<evidence type="ECO:0000256" key="1">
    <source>
        <dbReference type="ARBA" id="ARBA00022722"/>
    </source>
</evidence>
<dbReference type="InterPro" id="IPR008918">
    <property type="entry name" value="HhH2"/>
</dbReference>
<dbReference type="PANTHER" id="PTHR42646">
    <property type="entry name" value="FLAP ENDONUCLEASE XNI"/>
    <property type="match status" value="1"/>
</dbReference>
<gene>
    <name evidence="4" type="ordered locus">HCW_03660</name>
</gene>
<evidence type="ECO:0000313" key="4">
    <source>
        <dbReference type="EMBL" id="AFI04011.1"/>
    </source>
</evidence>
<feature type="domain" description="5'-3' exonuclease" evidence="3">
    <location>
        <begin position="39"/>
        <end position="278"/>
    </location>
</feature>
<dbReference type="Gene3D" id="1.10.150.20">
    <property type="entry name" value="5' to 3' exonuclease, C-terminal subdomain"/>
    <property type="match status" value="1"/>
</dbReference>
<organism evidence="4 5">
    <name type="scientific">Helicobacter cetorum (strain ATCC BAA-429 / MIT 00-7128)</name>
    <dbReference type="NCBI Taxonomy" id="182217"/>
    <lineage>
        <taxon>Bacteria</taxon>
        <taxon>Pseudomonadati</taxon>
        <taxon>Campylobacterota</taxon>
        <taxon>Epsilonproteobacteria</taxon>
        <taxon>Campylobacterales</taxon>
        <taxon>Helicobacteraceae</taxon>
        <taxon>Helicobacter</taxon>
    </lineage>
</organism>
<dbReference type="GO" id="GO:0017108">
    <property type="term" value="F:5'-flap endonuclease activity"/>
    <property type="evidence" value="ECO:0007669"/>
    <property type="project" value="InterPro"/>
</dbReference>
<evidence type="ECO:0000256" key="2">
    <source>
        <dbReference type="ARBA" id="ARBA00022801"/>
    </source>
</evidence>
<name>I0EM42_HELC0</name>
<evidence type="ECO:0000259" key="3">
    <source>
        <dbReference type="SMART" id="SM00475"/>
    </source>
</evidence>
<dbReference type="GO" id="GO:0033567">
    <property type="term" value="P:DNA replication, Okazaki fragment processing"/>
    <property type="evidence" value="ECO:0007669"/>
    <property type="project" value="InterPro"/>
</dbReference>
<dbReference type="GO" id="GO:0008409">
    <property type="term" value="F:5'-3' exonuclease activity"/>
    <property type="evidence" value="ECO:0007669"/>
    <property type="project" value="InterPro"/>
</dbReference>
<dbReference type="SUPFAM" id="SSF47807">
    <property type="entry name" value="5' to 3' exonuclease, C-terminal subdomain"/>
    <property type="match status" value="1"/>
</dbReference>